<dbReference type="Pfam" id="PF00501">
    <property type="entry name" value="AMP-binding"/>
    <property type="match status" value="1"/>
</dbReference>
<dbReference type="EMBL" id="JAVUPU010000012">
    <property type="protein sequence ID" value="MDT9600791.1"/>
    <property type="molecule type" value="Genomic_DNA"/>
</dbReference>
<organism evidence="4 5">
    <name type="scientific">Sphingosinicella rhizophila</name>
    <dbReference type="NCBI Taxonomy" id="3050082"/>
    <lineage>
        <taxon>Bacteria</taxon>
        <taxon>Pseudomonadati</taxon>
        <taxon>Pseudomonadota</taxon>
        <taxon>Alphaproteobacteria</taxon>
        <taxon>Sphingomonadales</taxon>
        <taxon>Sphingosinicellaceae</taxon>
        <taxon>Sphingosinicella</taxon>
    </lineage>
</organism>
<dbReference type="Gene3D" id="3.40.50.12780">
    <property type="entry name" value="N-terminal domain of ligase-like"/>
    <property type="match status" value="1"/>
</dbReference>
<dbReference type="InterPro" id="IPR025110">
    <property type="entry name" value="AMP-bd_C"/>
</dbReference>
<evidence type="ECO:0000259" key="3">
    <source>
        <dbReference type="Pfam" id="PF13193"/>
    </source>
</evidence>
<dbReference type="InterPro" id="IPR020845">
    <property type="entry name" value="AMP-binding_CS"/>
</dbReference>
<dbReference type="InterPro" id="IPR045851">
    <property type="entry name" value="AMP-bd_C_sf"/>
</dbReference>
<evidence type="ECO:0000313" key="5">
    <source>
        <dbReference type="Proteomes" id="UP001259572"/>
    </source>
</evidence>
<feature type="domain" description="AMP-dependent synthetase/ligase" evidence="2">
    <location>
        <begin position="11"/>
        <end position="351"/>
    </location>
</feature>
<dbReference type="SUPFAM" id="SSF56801">
    <property type="entry name" value="Acetyl-CoA synthetase-like"/>
    <property type="match status" value="1"/>
</dbReference>
<comment type="similarity">
    <text evidence="1">Belongs to the ATP-dependent AMP-binding enzyme family.</text>
</comment>
<accession>A0ABU3QBL2</accession>
<feature type="domain" description="AMP-binding enzyme C-terminal" evidence="3">
    <location>
        <begin position="402"/>
        <end position="477"/>
    </location>
</feature>
<dbReference type="InterPro" id="IPR000873">
    <property type="entry name" value="AMP-dep_synth/lig_dom"/>
</dbReference>
<comment type="caution">
    <text evidence="4">The sequence shown here is derived from an EMBL/GenBank/DDBJ whole genome shotgun (WGS) entry which is preliminary data.</text>
</comment>
<evidence type="ECO:0000259" key="2">
    <source>
        <dbReference type="Pfam" id="PF00501"/>
    </source>
</evidence>
<evidence type="ECO:0000313" key="4">
    <source>
        <dbReference type="EMBL" id="MDT9600791.1"/>
    </source>
</evidence>
<keyword evidence="5" id="KW-1185">Reference proteome</keyword>
<dbReference type="PANTHER" id="PTHR43201:SF8">
    <property type="entry name" value="ACYL-COA SYNTHETASE FAMILY MEMBER 3"/>
    <property type="match status" value="1"/>
</dbReference>
<dbReference type="InterPro" id="IPR042099">
    <property type="entry name" value="ANL_N_sf"/>
</dbReference>
<dbReference type="Gene3D" id="3.30.300.30">
    <property type="match status" value="1"/>
</dbReference>
<proteinExistence type="inferred from homology"/>
<dbReference type="RefSeq" id="WP_315728276.1">
    <property type="nucleotide sequence ID" value="NZ_JAVUPU010000012.1"/>
</dbReference>
<dbReference type="PROSITE" id="PS00455">
    <property type="entry name" value="AMP_BINDING"/>
    <property type="match status" value="1"/>
</dbReference>
<evidence type="ECO:0000256" key="1">
    <source>
        <dbReference type="ARBA" id="ARBA00006432"/>
    </source>
</evidence>
<dbReference type="Pfam" id="PF13193">
    <property type="entry name" value="AMP-binding_C"/>
    <property type="match status" value="1"/>
</dbReference>
<gene>
    <name evidence="4" type="ORF">RQX22_17650</name>
</gene>
<reference evidence="4 5" key="1">
    <citation type="submission" date="2023-05" db="EMBL/GenBank/DDBJ databases">
        <authorList>
            <person name="Guo Y."/>
        </authorList>
    </citation>
    <scope>NUCLEOTIDE SEQUENCE [LARGE SCALE GENOMIC DNA]</scope>
    <source>
        <strain evidence="4 5">GR2756</strain>
    </source>
</reference>
<name>A0ABU3QBL2_9SPHN</name>
<dbReference type="NCBIfam" id="NF005702">
    <property type="entry name" value="PRK07514.1"/>
    <property type="match status" value="1"/>
</dbReference>
<sequence length="493" mass="54154">MSFHEQLALSLARHADRVLLADDNQELTGGALAERVERWASGLRHLGLRRGDRIAVQADKSIDLVILYLAVLRMGAVYLPLNNNYQPSEIEYFLTDAQAALFVCTPGERDTYRDMDSLRRMRIETLDAGGQGSLPDLLGAIVASLPPEPVGPDDLASIVYTSGTTGRSKGAMITHRNLVSNASALIETWGITQEDVLLHALPLFHIHGLFIALNTLLLAGGRVTLLPAFDAKTVVERLPFATLFMGVPTYYTRLLAQPGLDEAARTLRLFVCGSAPLSVQTFEEFERRTGHRILERYGMSECGIICSNPLHGERMPGAVGRPLPGIEVRTADHAPVGVLEVRGPNICAGYWRQPEKTREEFREDGFFITGDVATIDEQGVVRIVGREKDLIISGGLNIYPKEIEDLIDDFPEVNESAVVGLGHPDFGEAVTAVVSLREKGSVSAEELIGRLRARLASFKLPKAVFFVDDLPRNAMGKVQKAVLRHEYRDHFGG</sequence>
<protein>
    <submittedName>
        <fullName evidence="4">AMP-binding protein</fullName>
    </submittedName>
</protein>
<dbReference type="CDD" id="cd05941">
    <property type="entry name" value="MCS"/>
    <property type="match status" value="1"/>
</dbReference>
<dbReference type="PANTHER" id="PTHR43201">
    <property type="entry name" value="ACYL-COA SYNTHETASE"/>
    <property type="match status" value="1"/>
</dbReference>
<dbReference type="Proteomes" id="UP001259572">
    <property type="component" value="Unassembled WGS sequence"/>
</dbReference>